<keyword evidence="5 8" id="KW-0472">Membrane</keyword>
<evidence type="ECO:0000256" key="3">
    <source>
        <dbReference type="ARBA" id="ARBA00022741"/>
    </source>
</evidence>
<feature type="transmembrane region" description="Helical" evidence="8">
    <location>
        <begin position="110"/>
        <end position="131"/>
    </location>
</feature>
<dbReference type="InterPro" id="IPR001054">
    <property type="entry name" value="A/G_cyclase"/>
</dbReference>
<sequence>MVFLDVIVNVCCRRLLHREEYSFDEHADSFASSVIKVRGPAQYFALGFKDRNLEEKYLNFVATRGKGRNLLGLSAAFILVFLFWLSEVVWVRLMLENEDHPQVGFLWKWFVPKTVVLVDFALGVAALACLYKNVLPRLRKRCVFFIIGAVFLIYFACMAYNFSVSVYNSPFMIEDDRVTSHPSGWALRLWFYEFPPVLCSLAMDITVLLTLEIVSIFVVVFVVAIPLAKGAWATYEDENIITYAWQGVCVGKDPYCAFMLRWFAILPLVSLLLFSIVILCVSYFVERGARRAFVNNELVEAFDRRRERENELKKKVQENLIHSIFPPAIAKEVIALQEEDLAEADSSLEGSLNINNMELSLQAIAGGIGKTVARLHMNVTILFTDIVGFTAMSRVSLPYEVMEFLHKLFVRFDELVDRDSLLWKVETVGDAFMVAGGLDVGTDDGEISSVSHTSSAGMITRIISCKVKDEHNSAKAVVAFGREALRVARAVTMPTGQPCQIRVGAHTGDVCSGVVGSKMPRYCLFGDTVNTASRMESTSQPGRMQVSAETHVLLANLDAFCWEERGEVEVKGKGMMRSFFLVGP</sequence>
<dbReference type="GO" id="GO:0004016">
    <property type="term" value="F:adenylate cyclase activity"/>
    <property type="evidence" value="ECO:0007669"/>
    <property type="project" value="TreeGrafter"/>
</dbReference>
<evidence type="ECO:0000256" key="7">
    <source>
        <dbReference type="RuleBase" id="RU000405"/>
    </source>
</evidence>
<dbReference type="PROSITE" id="PS50125">
    <property type="entry name" value="GUANYLATE_CYCLASE_2"/>
    <property type="match status" value="1"/>
</dbReference>
<dbReference type="GO" id="GO:0035556">
    <property type="term" value="P:intracellular signal transduction"/>
    <property type="evidence" value="ECO:0007669"/>
    <property type="project" value="InterPro"/>
</dbReference>
<evidence type="ECO:0000313" key="10">
    <source>
        <dbReference type="EMBL" id="WZN66685.1"/>
    </source>
</evidence>
<proteinExistence type="inferred from homology"/>
<feature type="domain" description="Guanylate cyclase" evidence="9">
    <location>
        <begin position="380"/>
        <end position="536"/>
    </location>
</feature>
<evidence type="ECO:0000256" key="5">
    <source>
        <dbReference type="ARBA" id="ARBA00023136"/>
    </source>
</evidence>
<feature type="transmembrane region" description="Helical" evidence="8">
    <location>
        <begin position="205"/>
        <end position="228"/>
    </location>
</feature>
<dbReference type="GO" id="GO:0007168">
    <property type="term" value="P:receptor guanylyl cyclase signaling pathway"/>
    <property type="evidence" value="ECO:0007669"/>
    <property type="project" value="TreeGrafter"/>
</dbReference>
<evidence type="ECO:0000313" key="11">
    <source>
        <dbReference type="Proteomes" id="UP001472866"/>
    </source>
</evidence>
<keyword evidence="4 8" id="KW-1133">Transmembrane helix</keyword>
<dbReference type="InterPro" id="IPR029787">
    <property type="entry name" value="Nucleotide_cyclase"/>
</dbReference>
<feature type="transmembrane region" description="Helical" evidence="8">
    <location>
        <begin position="262"/>
        <end position="285"/>
    </location>
</feature>
<dbReference type="GO" id="GO:0004383">
    <property type="term" value="F:guanylate cyclase activity"/>
    <property type="evidence" value="ECO:0007669"/>
    <property type="project" value="TreeGrafter"/>
</dbReference>
<dbReference type="GO" id="GO:0005886">
    <property type="term" value="C:plasma membrane"/>
    <property type="evidence" value="ECO:0007669"/>
    <property type="project" value="TreeGrafter"/>
</dbReference>
<reference evidence="10 11" key="1">
    <citation type="submission" date="2024-03" db="EMBL/GenBank/DDBJ databases">
        <title>Complete genome sequence of the green alga Chloropicon roscoffensis RCC1871.</title>
        <authorList>
            <person name="Lemieux C."/>
            <person name="Pombert J.-F."/>
            <person name="Otis C."/>
            <person name="Turmel M."/>
        </authorList>
    </citation>
    <scope>NUCLEOTIDE SEQUENCE [LARGE SCALE GENOMIC DNA]</scope>
    <source>
        <strain evidence="10 11">RCC1871</strain>
    </source>
</reference>
<evidence type="ECO:0000256" key="6">
    <source>
        <dbReference type="ARBA" id="ARBA00023239"/>
    </source>
</evidence>
<feature type="transmembrane region" description="Helical" evidence="8">
    <location>
        <begin position="70"/>
        <end position="90"/>
    </location>
</feature>
<protein>
    <submittedName>
        <fullName evidence="10">Guanylate cyclase</fullName>
    </submittedName>
</protein>
<dbReference type="PANTHER" id="PTHR11920:SF335">
    <property type="entry name" value="GUANYLATE CYCLASE"/>
    <property type="match status" value="1"/>
</dbReference>
<dbReference type="PANTHER" id="PTHR11920">
    <property type="entry name" value="GUANYLYL CYCLASE"/>
    <property type="match status" value="1"/>
</dbReference>
<keyword evidence="11" id="KW-1185">Reference proteome</keyword>
<dbReference type="GO" id="GO:0000166">
    <property type="term" value="F:nucleotide binding"/>
    <property type="evidence" value="ECO:0007669"/>
    <property type="project" value="UniProtKB-KW"/>
</dbReference>
<name>A0AAX4PK43_9CHLO</name>
<dbReference type="Pfam" id="PF00211">
    <property type="entry name" value="Guanylate_cyc"/>
    <property type="match status" value="1"/>
</dbReference>
<dbReference type="EMBL" id="CP151516">
    <property type="protein sequence ID" value="WZN66685.1"/>
    <property type="molecule type" value="Genomic_DNA"/>
</dbReference>
<dbReference type="CDD" id="cd07302">
    <property type="entry name" value="CHD"/>
    <property type="match status" value="1"/>
</dbReference>
<dbReference type="PROSITE" id="PS00452">
    <property type="entry name" value="GUANYLATE_CYCLASE_1"/>
    <property type="match status" value="1"/>
</dbReference>
<organism evidence="10 11">
    <name type="scientific">Chloropicon roscoffensis</name>
    <dbReference type="NCBI Taxonomy" id="1461544"/>
    <lineage>
        <taxon>Eukaryota</taxon>
        <taxon>Viridiplantae</taxon>
        <taxon>Chlorophyta</taxon>
        <taxon>Chloropicophyceae</taxon>
        <taxon>Chloropicales</taxon>
        <taxon>Chloropicaceae</taxon>
        <taxon>Chloropicon</taxon>
    </lineage>
</organism>
<dbReference type="InterPro" id="IPR018297">
    <property type="entry name" value="A/G_cyclase_CS"/>
</dbReference>
<evidence type="ECO:0000259" key="9">
    <source>
        <dbReference type="PROSITE" id="PS50125"/>
    </source>
</evidence>
<keyword evidence="6 7" id="KW-0456">Lyase</keyword>
<evidence type="ECO:0000256" key="8">
    <source>
        <dbReference type="SAM" id="Phobius"/>
    </source>
</evidence>
<comment type="subcellular location">
    <subcellularLocation>
        <location evidence="1">Membrane</location>
    </subcellularLocation>
</comment>
<feature type="transmembrane region" description="Helical" evidence="8">
    <location>
        <begin position="143"/>
        <end position="162"/>
    </location>
</feature>
<dbReference type="SMART" id="SM00044">
    <property type="entry name" value="CYCc"/>
    <property type="match status" value="1"/>
</dbReference>
<dbReference type="Gene3D" id="3.30.70.1230">
    <property type="entry name" value="Nucleotide cyclase"/>
    <property type="match status" value="1"/>
</dbReference>
<evidence type="ECO:0000256" key="1">
    <source>
        <dbReference type="ARBA" id="ARBA00004370"/>
    </source>
</evidence>
<gene>
    <name evidence="10" type="ORF">HKI87_16g82550</name>
</gene>
<dbReference type="InterPro" id="IPR050401">
    <property type="entry name" value="Cyclic_nucleotide_synthase"/>
</dbReference>
<evidence type="ECO:0000256" key="2">
    <source>
        <dbReference type="ARBA" id="ARBA00022692"/>
    </source>
</evidence>
<dbReference type="SUPFAM" id="SSF55073">
    <property type="entry name" value="Nucleotide cyclase"/>
    <property type="match status" value="1"/>
</dbReference>
<comment type="similarity">
    <text evidence="7">Belongs to the adenylyl cyclase class-4/guanylyl cyclase family.</text>
</comment>
<keyword evidence="2 8" id="KW-0812">Transmembrane</keyword>
<evidence type="ECO:0000256" key="4">
    <source>
        <dbReference type="ARBA" id="ARBA00022989"/>
    </source>
</evidence>
<keyword evidence="3" id="KW-0547">Nucleotide-binding</keyword>
<dbReference type="AlphaFoldDB" id="A0AAX4PK43"/>
<dbReference type="Proteomes" id="UP001472866">
    <property type="component" value="Chromosome 16"/>
</dbReference>
<accession>A0AAX4PK43</accession>
<dbReference type="GO" id="GO:0001653">
    <property type="term" value="F:peptide receptor activity"/>
    <property type="evidence" value="ECO:0007669"/>
    <property type="project" value="TreeGrafter"/>
</dbReference>